<evidence type="ECO:0000313" key="2">
    <source>
        <dbReference type="EMBL" id="MBU9713152.1"/>
    </source>
</evidence>
<evidence type="ECO:0000313" key="3">
    <source>
        <dbReference type="Proteomes" id="UP000784880"/>
    </source>
</evidence>
<keyword evidence="3" id="KW-1185">Reference proteome</keyword>
<dbReference type="Proteomes" id="UP000784880">
    <property type="component" value="Unassembled WGS sequence"/>
</dbReference>
<feature type="transmembrane region" description="Helical" evidence="1">
    <location>
        <begin position="16"/>
        <end position="37"/>
    </location>
</feature>
<keyword evidence="1" id="KW-0812">Transmembrane</keyword>
<sequence>MSMTSKKNKRQTNQHLSAFLVFLSLFSVLFIGIFNLMNLEEEIQKPITSLVTFKDDPIQKDKPIIVQVILMDGLENWIEGATVHGEVVNGSERAVIEFVHVEDGLYESRVKFSAKGQWEGFVIVEKGNVKENNKIEFQVMS</sequence>
<accession>A0ABS6JK12</accession>
<comment type="caution">
    <text evidence="2">The sequence shown here is derived from an EMBL/GenBank/DDBJ whole genome shotgun (WGS) entry which is preliminary data.</text>
</comment>
<evidence type="ECO:0000256" key="1">
    <source>
        <dbReference type="SAM" id="Phobius"/>
    </source>
</evidence>
<evidence type="ECO:0008006" key="4">
    <source>
        <dbReference type="Google" id="ProtNLM"/>
    </source>
</evidence>
<keyword evidence="1" id="KW-0472">Membrane</keyword>
<gene>
    <name evidence="2" type="ORF">KS419_15580</name>
</gene>
<reference evidence="2 3" key="1">
    <citation type="submission" date="2021-06" db="EMBL/GenBank/DDBJ databases">
        <title>Bacillus sp. RD4P76, an endophyte from a halophyte.</title>
        <authorList>
            <person name="Sun J.-Q."/>
        </authorList>
    </citation>
    <scope>NUCLEOTIDE SEQUENCE [LARGE SCALE GENOMIC DNA]</scope>
    <source>
        <strain evidence="2 3">CGMCC 1.15917</strain>
    </source>
</reference>
<protein>
    <recommendedName>
        <fullName evidence="4">YtkA-like domain-containing protein</fullName>
    </recommendedName>
</protein>
<dbReference type="EMBL" id="JAHQCS010000122">
    <property type="protein sequence ID" value="MBU9713152.1"/>
    <property type="molecule type" value="Genomic_DNA"/>
</dbReference>
<proteinExistence type="predicted"/>
<keyword evidence="1" id="KW-1133">Transmembrane helix</keyword>
<organism evidence="2 3">
    <name type="scientific">Evansella tamaricis</name>
    <dbReference type="NCBI Taxonomy" id="2069301"/>
    <lineage>
        <taxon>Bacteria</taxon>
        <taxon>Bacillati</taxon>
        <taxon>Bacillota</taxon>
        <taxon>Bacilli</taxon>
        <taxon>Bacillales</taxon>
        <taxon>Bacillaceae</taxon>
        <taxon>Evansella</taxon>
    </lineage>
</organism>
<dbReference type="RefSeq" id="WP_217067324.1">
    <property type="nucleotide sequence ID" value="NZ_JAHQCS010000122.1"/>
</dbReference>
<name>A0ABS6JK12_9BACI</name>